<reference evidence="1" key="1">
    <citation type="submission" date="2025-08" db="UniProtKB">
        <authorList>
            <consortium name="Ensembl"/>
        </authorList>
    </citation>
    <scope>IDENTIFICATION</scope>
</reference>
<dbReference type="Ensembl" id="ENSCPVT00000026846.1">
    <property type="protein sequence ID" value="ENSCPVP00000024679.1"/>
    <property type="gene ID" value="ENSCPVG00000018232.1"/>
</dbReference>
<keyword evidence="2" id="KW-1185">Reference proteome</keyword>
<organism evidence="1 2">
    <name type="scientific">Geospiza parvula</name>
    <name type="common">Small tree-finch</name>
    <name type="synonym">Camarhynchus parvulus</name>
    <dbReference type="NCBI Taxonomy" id="87175"/>
    <lineage>
        <taxon>Eukaryota</taxon>
        <taxon>Metazoa</taxon>
        <taxon>Chordata</taxon>
        <taxon>Craniata</taxon>
        <taxon>Vertebrata</taxon>
        <taxon>Euteleostomi</taxon>
        <taxon>Archelosauria</taxon>
        <taxon>Archosauria</taxon>
        <taxon>Dinosauria</taxon>
        <taxon>Saurischia</taxon>
        <taxon>Theropoda</taxon>
        <taxon>Coelurosauria</taxon>
        <taxon>Aves</taxon>
        <taxon>Neognathae</taxon>
        <taxon>Neoaves</taxon>
        <taxon>Telluraves</taxon>
        <taxon>Australaves</taxon>
        <taxon>Passeriformes</taxon>
        <taxon>Thraupidae</taxon>
        <taxon>Camarhynchus</taxon>
    </lineage>
</organism>
<sequence length="61" mass="6784">MAVATALGSLGLNKFPIPPWRNWLLGHTAFMAPRTKFSTDFLKPWLGEWGVRMGTAPWGTP</sequence>
<accession>A0A8U8B109</accession>
<protein>
    <submittedName>
        <fullName evidence="1">Uncharacterized protein</fullName>
    </submittedName>
</protein>
<proteinExistence type="predicted"/>
<evidence type="ECO:0000313" key="2">
    <source>
        <dbReference type="Proteomes" id="UP000694382"/>
    </source>
</evidence>
<name>A0A8U8B109_GEOPR</name>
<dbReference type="Proteomes" id="UP000694382">
    <property type="component" value="Unassembled WGS sequence"/>
</dbReference>
<evidence type="ECO:0000313" key="1">
    <source>
        <dbReference type="Ensembl" id="ENSCPVP00000024679.1"/>
    </source>
</evidence>
<reference evidence="1" key="2">
    <citation type="submission" date="2025-09" db="UniProtKB">
        <authorList>
            <consortium name="Ensembl"/>
        </authorList>
    </citation>
    <scope>IDENTIFICATION</scope>
</reference>
<dbReference type="AlphaFoldDB" id="A0A8U8B109"/>